<dbReference type="EMBL" id="SJZJ01000019">
    <property type="protein sequence ID" value="TCJ23010.1"/>
    <property type="molecule type" value="Genomic_DNA"/>
</dbReference>
<gene>
    <name evidence="2" type="ORF">EPD65_11655</name>
</gene>
<evidence type="ECO:0000313" key="2">
    <source>
        <dbReference type="EMBL" id="TCJ23010.1"/>
    </source>
</evidence>
<evidence type="ECO:0000256" key="1">
    <source>
        <dbReference type="SAM" id="MobiDB-lite"/>
    </source>
</evidence>
<reference evidence="2 3" key="1">
    <citation type="submission" date="2019-03" db="EMBL/GenBank/DDBJ databases">
        <authorList>
            <person name="Kim M.K.M."/>
        </authorList>
    </citation>
    <scope>NUCLEOTIDE SEQUENCE [LARGE SCALE GENOMIC DNA]</scope>
    <source>
        <strain evidence="2 3">18JY15-6</strain>
    </source>
</reference>
<feature type="compositionally biased region" description="Basic and acidic residues" evidence="1">
    <location>
        <begin position="84"/>
        <end position="98"/>
    </location>
</feature>
<accession>A0A4R1BY67</accession>
<feature type="region of interest" description="Disordered" evidence="1">
    <location>
        <begin position="83"/>
        <end position="116"/>
    </location>
</feature>
<sequence length="116" mass="12390">MPRSRSSRTRLTESTLSGLSQYLVTNCVPEVEAIAAIRAESTDVQLLSRVAGHQAASGIRDPRMAPRYDAAAALLVKVGGTDADAGRAERDAVLERSSHWPPSAPTLHQPGRFGEP</sequence>
<dbReference type="Proteomes" id="UP000295453">
    <property type="component" value="Unassembled WGS sequence"/>
</dbReference>
<comment type="caution">
    <text evidence="2">The sequence shown here is derived from an EMBL/GenBank/DDBJ whole genome shotgun (WGS) entry which is preliminary data.</text>
</comment>
<keyword evidence="3" id="KW-1185">Reference proteome</keyword>
<evidence type="ECO:0000313" key="3">
    <source>
        <dbReference type="Proteomes" id="UP000295453"/>
    </source>
</evidence>
<dbReference type="RefSeq" id="WP_131584311.1">
    <property type="nucleotide sequence ID" value="NZ_SJZJ01000019.1"/>
</dbReference>
<protein>
    <submittedName>
        <fullName evidence="2">Uncharacterized protein</fullName>
    </submittedName>
</protein>
<organism evidence="2 3">
    <name type="scientific">Nocardioides jejuensis</name>
    <dbReference type="NCBI Taxonomy" id="2502782"/>
    <lineage>
        <taxon>Bacteria</taxon>
        <taxon>Bacillati</taxon>
        <taxon>Actinomycetota</taxon>
        <taxon>Actinomycetes</taxon>
        <taxon>Propionibacteriales</taxon>
        <taxon>Nocardioidaceae</taxon>
        <taxon>Nocardioides</taxon>
    </lineage>
</organism>
<dbReference type="AlphaFoldDB" id="A0A4R1BY67"/>
<name>A0A4R1BY67_9ACTN</name>
<proteinExistence type="predicted"/>